<protein>
    <recommendedName>
        <fullName evidence="7">Phenylalanine-4-hydroxylase</fullName>
        <ecNumber evidence="6">1.14.16.1</ecNumber>
    </recommendedName>
    <alternativeName>
        <fullName evidence="15">Phe-4-monooxygenase</fullName>
    </alternativeName>
</protein>
<keyword evidence="9" id="KW-0597">Phosphoprotein</keyword>
<dbReference type="Pfam" id="PF01842">
    <property type="entry name" value="ACT"/>
    <property type="match status" value="1"/>
</dbReference>
<evidence type="ECO:0000256" key="13">
    <source>
        <dbReference type="ARBA" id="ARBA00023033"/>
    </source>
</evidence>
<sequence>KMDQRRGSMYLEEETSNKPGVLSCIFSLKEEVGALAKALRLFEEKGINLTHIESRPSRMNKEEFEFFISVDSTCSQVLDEVIDGLRTQISGHVHELSRNKQKDTVPWFPNDIQDLDRFANQILSYGSELDADHPGFTDTVYRARRKEFADIAYNYRHGQVIPRVEYTEAEKATWGTVFKELKTLYPTHACREHNRVFPLLEKYCGYRQDNIPQLEDISRFLQSCTGFRLRPVAGLLSSRDFLAGLAFRVFHSTQYIRHGSRPMYTPEPDICHELLGHVPLFADPSFAQFSQVIQYELNVVLNLAVCLQVYWFTVEFGLCKQGSEIKAYGAGLLSSFGELQYCLTDKPRIMPFDPEKTSMQKYPITEFQPVYFVADSFEDAKEKVRKFAATIPRPFTVRYNAYTQSIEVLDNTQQLRNLADSISSEMGILCNALRKLE</sequence>
<dbReference type="Gene3D" id="1.10.800.10">
    <property type="entry name" value="Aromatic amino acid hydroxylase"/>
    <property type="match status" value="1"/>
</dbReference>
<dbReference type="GeneTree" id="ENSGT00950000182885"/>
<dbReference type="InterPro" id="IPR045865">
    <property type="entry name" value="ACT-like_dom_sf"/>
</dbReference>
<evidence type="ECO:0000256" key="11">
    <source>
        <dbReference type="ARBA" id="ARBA00023002"/>
    </source>
</evidence>
<dbReference type="InterPro" id="IPR019773">
    <property type="entry name" value="Tyrosine_3-monooxygenase-like"/>
</dbReference>
<dbReference type="GO" id="GO:0004505">
    <property type="term" value="F:phenylalanine 4-monooxygenase activity"/>
    <property type="evidence" value="ECO:0007669"/>
    <property type="project" value="UniProtKB-EC"/>
</dbReference>
<dbReference type="NCBIfam" id="TIGR01268">
    <property type="entry name" value="Phe4hydrox_tetr"/>
    <property type="match status" value="1"/>
</dbReference>
<name>A0A668A670_9TELE</name>
<feature type="binding site" evidence="17">
    <location>
        <position position="315"/>
    </location>
    <ligand>
        <name>Fe cation</name>
        <dbReference type="ChEBI" id="CHEBI:24875"/>
    </ligand>
</feature>
<dbReference type="InterPro" id="IPR041912">
    <property type="entry name" value="Euk_PheOH_cat"/>
</dbReference>
<evidence type="ECO:0000256" key="2">
    <source>
        <dbReference type="ARBA" id="ARBA00001954"/>
    </source>
</evidence>
<dbReference type="UniPathway" id="UPA00139">
    <property type="reaction ID" value="UER00337"/>
</dbReference>
<comment type="subunit">
    <text evidence="5">Homodimer and homotetramer.</text>
</comment>
<dbReference type="GO" id="GO:0006559">
    <property type="term" value="P:L-phenylalanine catabolic process"/>
    <property type="evidence" value="ECO:0007669"/>
    <property type="project" value="UniProtKB-UniPathway"/>
</dbReference>
<feature type="domain" description="Biopterin-dependent aromatic amino acid hydroxylase family profile" evidence="19">
    <location>
        <begin position="93"/>
        <end position="437"/>
    </location>
</feature>
<proteinExistence type="inferred from homology"/>
<evidence type="ECO:0000313" key="22">
    <source>
        <dbReference type="Proteomes" id="UP000472263"/>
    </source>
</evidence>
<dbReference type="GO" id="GO:0005506">
    <property type="term" value="F:iron ion binding"/>
    <property type="evidence" value="ECO:0007669"/>
    <property type="project" value="InterPro"/>
</dbReference>
<keyword evidence="8" id="KW-0021">Allosteric enzyme</keyword>
<dbReference type="Pfam" id="PF00351">
    <property type="entry name" value="Biopterin_H"/>
    <property type="match status" value="1"/>
</dbReference>
<comment type="pathway">
    <text evidence="3">Amino-acid degradation; L-phenylalanine degradation; acetoacetate and fumarate from L-phenylalanine: step 1/6.</text>
</comment>
<comment type="function">
    <text evidence="16">Catalyzes the hydroxylation of L-phenylalanine to L-tyrosine.</text>
</comment>
<feature type="domain" description="ACT" evidence="20">
    <location>
        <begin position="23"/>
        <end position="101"/>
    </location>
</feature>
<dbReference type="PANTHER" id="PTHR11473:SF24">
    <property type="entry name" value="PHENYLALANINE-4-HYDROXYLASE"/>
    <property type="match status" value="1"/>
</dbReference>
<evidence type="ECO:0000256" key="15">
    <source>
        <dbReference type="ARBA" id="ARBA00029922"/>
    </source>
</evidence>
<evidence type="ECO:0000256" key="14">
    <source>
        <dbReference type="ARBA" id="ARBA00023232"/>
    </source>
</evidence>
<keyword evidence="10 17" id="KW-0479">Metal-binding</keyword>
<keyword evidence="13" id="KW-0503">Monooxygenase</keyword>
<reference evidence="21" key="2">
    <citation type="submission" date="2025-08" db="UniProtKB">
        <authorList>
            <consortium name="Ensembl"/>
        </authorList>
    </citation>
    <scope>IDENTIFICATION</scope>
</reference>
<evidence type="ECO:0000313" key="21">
    <source>
        <dbReference type="Ensembl" id="ENSMMDP00005040571.1"/>
    </source>
</evidence>
<keyword evidence="14" id="KW-0585">Phenylalanine catabolism</keyword>
<evidence type="ECO:0000256" key="8">
    <source>
        <dbReference type="ARBA" id="ARBA00022533"/>
    </source>
</evidence>
<dbReference type="PROSITE" id="PS00367">
    <property type="entry name" value="BH4_AAA_HYDROXYL_1"/>
    <property type="match status" value="1"/>
</dbReference>
<organism evidence="21 22">
    <name type="scientific">Myripristis murdjan</name>
    <name type="common">pinecone soldierfish</name>
    <dbReference type="NCBI Taxonomy" id="586833"/>
    <lineage>
        <taxon>Eukaryota</taxon>
        <taxon>Metazoa</taxon>
        <taxon>Chordata</taxon>
        <taxon>Craniata</taxon>
        <taxon>Vertebrata</taxon>
        <taxon>Euteleostomi</taxon>
        <taxon>Actinopterygii</taxon>
        <taxon>Neopterygii</taxon>
        <taxon>Teleostei</taxon>
        <taxon>Neoteleostei</taxon>
        <taxon>Acanthomorphata</taxon>
        <taxon>Holocentriformes</taxon>
        <taxon>Holocentridae</taxon>
        <taxon>Myripristis</taxon>
    </lineage>
</organism>
<evidence type="ECO:0000256" key="16">
    <source>
        <dbReference type="ARBA" id="ARBA00058511"/>
    </source>
</evidence>
<dbReference type="PROSITE" id="PS51671">
    <property type="entry name" value="ACT"/>
    <property type="match status" value="1"/>
</dbReference>
<reference evidence="21" key="1">
    <citation type="submission" date="2019-06" db="EMBL/GenBank/DDBJ databases">
        <authorList>
            <consortium name="Wellcome Sanger Institute Data Sharing"/>
        </authorList>
    </citation>
    <scope>NUCLEOTIDE SEQUENCE [LARGE SCALE GENOMIC DNA]</scope>
</reference>
<evidence type="ECO:0000259" key="19">
    <source>
        <dbReference type="PROSITE" id="PS51410"/>
    </source>
</evidence>
<evidence type="ECO:0000256" key="3">
    <source>
        <dbReference type="ARBA" id="ARBA00005088"/>
    </source>
</evidence>
<feature type="binding site" evidence="17">
    <location>
        <position position="277"/>
    </location>
    <ligand>
        <name>Fe cation</name>
        <dbReference type="ChEBI" id="CHEBI:24875"/>
    </ligand>
</feature>
<dbReference type="EC" id="1.14.16.1" evidence="6"/>
<gene>
    <name evidence="21" type="primary">PAH</name>
    <name evidence="21" type="synonym">pah</name>
</gene>
<evidence type="ECO:0000256" key="10">
    <source>
        <dbReference type="ARBA" id="ARBA00022723"/>
    </source>
</evidence>
<feature type="binding site" evidence="17">
    <location>
        <position position="272"/>
    </location>
    <ligand>
        <name>Fe cation</name>
        <dbReference type="ChEBI" id="CHEBI:24875"/>
    </ligand>
</feature>
<comment type="cofactor">
    <cofactor evidence="2 18">
        <name>Fe(2+)</name>
        <dbReference type="ChEBI" id="CHEBI:29033"/>
    </cofactor>
</comment>
<evidence type="ECO:0000259" key="20">
    <source>
        <dbReference type="PROSITE" id="PS51671"/>
    </source>
</evidence>
<evidence type="ECO:0000256" key="1">
    <source>
        <dbReference type="ARBA" id="ARBA00001060"/>
    </source>
</evidence>
<keyword evidence="22" id="KW-1185">Reference proteome</keyword>
<dbReference type="InterPro" id="IPR036951">
    <property type="entry name" value="ArAA_hydroxylase_sf"/>
</dbReference>
<keyword evidence="11" id="KW-0560">Oxidoreductase</keyword>
<comment type="similarity">
    <text evidence="4">Belongs to the biopterin-dependent aromatic amino acid hydroxylase family.</text>
</comment>
<dbReference type="PANTHER" id="PTHR11473">
    <property type="entry name" value="AROMATIC AMINO ACID HYDROXYLASE"/>
    <property type="match status" value="1"/>
</dbReference>
<dbReference type="AlphaFoldDB" id="A0A668A670"/>
<dbReference type="PIRSF" id="PIRSF000336">
    <property type="entry name" value="TH"/>
    <property type="match status" value="1"/>
</dbReference>
<dbReference type="Proteomes" id="UP000472263">
    <property type="component" value="Chromosome 23"/>
</dbReference>
<dbReference type="InterPro" id="IPR001273">
    <property type="entry name" value="ArAA_hydroxylase"/>
</dbReference>
<evidence type="ECO:0000256" key="12">
    <source>
        <dbReference type="ARBA" id="ARBA00023004"/>
    </source>
</evidence>
<evidence type="ECO:0000256" key="4">
    <source>
        <dbReference type="ARBA" id="ARBA00009712"/>
    </source>
</evidence>
<dbReference type="InterPro" id="IPR018301">
    <property type="entry name" value="ArAA_hydroxylase_Fe/CU_BS"/>
</dbReference>
<comment type="catalytic activity">
    <reaction evidence="1">
        <text>(6R)-L-erythro-5,6,7,8-tetrahydrobiopterin + L-phenylalanine + O2 = (4aS,6R)-4a-hydroxy-L-erythro-5,6,7,8-tetrahydrobiopterin + L-tyrosine</text>
        <dbReference type="Rhea" id="RHEA:20273"/>
        <dbReference type="ChEBI" id="CHEBI:15379"/>
        <dbReference type="ChEBI" id="CHEBI:15642"/>
        <dbReference type="ChEBI" id="CHEBI:58095"/>
        <dbReference type="ChEBI" id="CHEBI:58315"/>
        <dbReference type="ChEBI" id="CHEBI:59560"/>
        <dbReference type="EC" id="1.14.16.1"/>
    </reaction>
</comment>
<dbReference type="InterPro" id="IPR036329">
    <property type="entry name" value="Aro-AA_hydroxylase_C_sf"/>
</dbReference>
<dbReference type="FunFam" id="1.10.800.10:FF:000003">
    <property type="entry name" value="Phenylalanine-4-hydroxylase"/>
    <property type="match status" value="1"/>
</dbReference>
<dbReference type="InterPro" id="IPR019774">
    <property type="entry name" value="Aromatic-AA_hydroxylase_C"/>
</dbReference>
<accession>A0A668A670</accession>
<dbReference type="InterPro" id="IPR005961">
    <property type="entry name" value="Phe-4-hydroxylase_tetra"/>
</dbReference>
<evidence type="ECO:0000256" key="5">
    <source>
        <dbReference type="ARBA" id="ARBA00011839"/>
    </source>
</evidence>
<evidence type="ECO:0000256" key="6">
    <source>
        <dbReference type="ARBA" id="ARBA00011995"/>
    </source>
</evidence>
<dbReference type="CDD" id="cd03347">
    <property type="entry name" value="eu_PheOH"/>
    <property type="match status" value="1"/>
</dbReference>
<dbReference type="PRINTS" id="PR00372">
    <property type="entry name" value="FYWHYDRXLASE"/>
</dbReference>
<dbReference type="SUPFAM" id="SSF56534">
    <property type="entry name" value="Aromatic aminoacid monoxygenases, catalytic and oligomerization domains"/>
    <property type="match status" value="1"/>
</dbReference>
<evidence type="ECO:0000256" key="17">
    <source>
        <dbReference type="PIRSR" id="PIRSR000336-1"/>
    </source>
</evidence>
<keyword evidence="12 17" id="KW-0408">Iron</keyword>
<evidence type="ECO:0000256" key="18">
    <source>
        <dbReference type="PIRSR" id="PIRSR601273-2"/>
    </source>
</evidence>
<evidence type="ECO:0000256" key="7">
    <source>
        <dbReference type="ARBA" id="ARBA00020276"/>
    </source>
</evidence>
<dbReference type="SUPFAM" id="SSF55021">
    <property type="entry name" value="ACT-like"/>
    <property type="match status" value="1"/>
</dbReference>
<evidence type="ECO:0000256" key="9">
    <source>
        <dbReference type="ARBA" id="ARBA00022553"/>
    </source>
</evidence>
<dbReference type="InterPro" id="IPR002912">
    <property type="entry name" value="ACT_dom"/>
</dbReference>
<dbReference type="PROSITE" id="PS51410">
    <property type="entry name" value="BH4_AAA_HYDROXYL_2"/>
    <property type="match status" value="1"/>
</dbReference>
<reference evidence="21" key="3">
    <citation type="submission" date="2025-09" db="UniProtKB">
        <authorList>
            <consortium name="Ensembl"/>
        </authorList>
    </citation>
    <scope>IDENTIFICATION</scope>
</reference>
<dbReference type="Ensembl" id="ENSMMDT00005041402.1">
    <property type="protein sequence ID" value="ENSMMDP00005040571.1"/>
    <property type="gene ID" value="ENSMMDG00005018768.1"/>
</dbReference>